<sequence>MVYESQISPGVRMNENSDELFRTIEATFSQLTPSEKRIAAGY</sequence>
<reference evidence="1 2" key="1">
    <citation type="submission" date="2019-04" db="EMBL/GenBank/DDBJ databases">
        <authorList>
            <consortium name="Pathogen Informatics"/>
        </authorList>
    </citation>
    <scope>NUCLEOTIDE SEQUENCE [LARGE SCALE GENOMIC DNA]</scope>
    <source>
        <strain evidence="1 2">NCTC9185</strain>
    </source>
</reference>
<evidence type="ECO:0000313" key="1">
    <source>
        <dbReference type="EMBL" id="VTN11060.1"/>
    </source>
</evidence>
<dbReference type="EMBL" id="CABDVU010000001">
    <property type="protein sequence ID" value="VTN11060.1"/>
    <property type="molecule type" value="Genomic_DNA"/>
</dbReference>
<dbReference type="Proteomes" id="UP000339249">
    <property type="component" value="Unassembled WGS sequence"/>
</dbReference>
<proteinExistence type="predicted"/>
<name>A0A4U9CYL7_RAOTE</name>
<evidence type="ECO:0000313" key="2">
    <source>
        <dbReference type="Proteomes" id="UP000339249"/>
    </source>
</evidence>
<dbReference type="AlphaFoldDB" id="A0A4U9CYL7"/>
<organism evidence="1 2">
    <name type="scientific">Raoultella terrigena</name>
    <name type="common">Klebsiella terrigena</name>
    <dbReference type="NCBI Taxonomy" id="577"/>
    <lineage>
        <taxon>Bacteria</taxon>
        <taxon>Pseudomonadati</taxon>
        <taxon>Pseudomonadota</taxon>
        <taxon>Gammaproteobacteria</taxon>
        <taxon>Enterobacterales</taxon>
        <taxon>Enterobacteriaceae</taxon>
        <taxon>Klebsiella/Raoultella group</taxon>
        <taxon>Raoultella</taxon>
    </lineage>
</organism>
<protein>
    <submittedName>
        <fullName evidence="1">Uncharacterized protein</fullName>
    </submittedName>
</protein>
<gene>
    <name evidence="1" type="ORF">NCTC9185_03003</name>
</gene>
<accession>A0A4U9CYL7</accession>